<accession>A0ABT3HSR8</accession>
<keyword evidence="13" id="KW-0675">Receptor</keyword>
<dbReference type="RefSeq" id="WP_264744737.1">
    <property type="nucleotide sequence ID" value="NZ_JAPDHV010000011.1"/>
</dbReference>
<keyword evidence="6 8" id="KW-0472">Membrane</keyword>
<dbReference type="PANTHER" id="PTHR30069:SF29">
    <property type="entry name" value="HEMOGLOBIN AND HEMOGLOBIN-HAPTOGLOBIN-BINDING PROTEIN 1-RELATED"/>
    <property type="match status" value="1"/>
</dbReference>
<comment type="caution">
    <text evidence="13">The sequence shown here is derived from an EMBL/GenBank/DDBJ whole genome shotgun (WGS) entry which is preliminary data.</text>
</comment>
<evidence type="ECO:0000313" key="13">
    <source>
        <dbReference type="EMBL" id="MCW3162822.1"/>
    </source>
</evidence>
<comment type="similarity">
    <text evidence="8">Belongs to the TonB-dependent receptor family.</text>
</comment>
<dbReference type="Pfam" id="PF13620">
    <property type="entry name" value="CarboxypepD_reg"/>
    <property type="match status" value="1"/>
</dbReference>
<dbReference type="PROSITE" id="PS52016">
    <property type="entry name" value="TONB_DEPENDENT_REC_3"/>
    <property type="match status" value="1"/>
</dbReference>
<feature type="region of interest" description="Disordered" evidence="9">
    <location>
        <begin position="854"/>
        <end position="879"/>
    </location>
</feature>
<feature type="domain" description="Outer membrane protein beta-barrel" evidence="12">
    <location>
        <begin position="421"/>
        <end position="847"/>
    </location>
</feature>
<dbReference type="Gene3D" id="2.170.130.10">
    <property type="entry name" value="TonB-dependent receptor, plug domain"/>
    <property type="match status" value="1"/>
</dbReference>
<dbReference type="EMBL" id="JAPDHV010000011">
    <property type="protein sequence ID" value="MCW3162822.1"/>
    <property type="molecule type" value="Genomic_DNA"/>
</dbReference>
<evidence type="ECO:0000256" key="1">
    <source>
        <dbReference type="ARBA" id="ARBA00004571"/>
    </source>
</evidence>
<reference evidence="13" key="1">
    <citation type="submission" date="2022-10" db="EMBL/GenBank/DDBJ databases">
        <title>Chryseobacterium babae sp. nov. isolated from the gut of the beetle Oryctes rhinoceros, and Chryseobacterium kimseyorum sp. nov., isolated from a stick insect rearing cage.</title>
        <authorList>
            <person name="Shelomi M."/>
            <person name="Han C.-J."/>
            <person name="Chen W.-M."/>
            <person name="Chen H.-K."/>
            <person name="Liaw S.-J."/>
            <person name="Muhle E."/>
            <person name="Clermont D."/>
        </authorList>
    </citation>
    <scope>NUCLEOTIDE SEQUENCE</scope>
    <source>
        <strain evidence="13">WLa1L2M3</strain>
    </source>
</reference>
<evidence type="ECO:0000256" key="9">
    <source>
        <dbReference type="SAM" id="MobiDB-lite"/>
    </source>
</evidence>
<dbReference type="Proteomes" id="UP001163719">
    <property type="component" value="Unassembled WGS sequence"/>
</dbReference>
<evidence type="ECO:0000313" key="14">
    <source>
        <dbReference type="Proteomes" id="UP001163719"/>
    </source>
</evidence>
<evidence type="ECO:0000256" key="3">
    <source>
        <dbReference type="ARBA" id="ARBA00022452"/>
    </source>
</evidence>
<dbReference type="SUPFAM" id="SSF49464">
    <property type="entry name" value="Carboxypeptidase regulatory domain-like"/>
    <property type="match status" value="1"/>
</dbReference>
<dbReference type="Gene3D" id="2.60.40.1120">
    <property type="entry name" value="Carboxypeptidase-like, regulatory domain"/>
    <property type="match status" value="1"/>
</dbReference>
<dbReference type="Pfam" id="PF07715">
    <property type="entry name" value="Plug"/>
    <property type="match status" value="1"/>
</dbReference>
<dbReference type="Gene3D" id="2.40.170.20">
    <property type="entry name" value="TonB-dependent receptor, beta-barrel domain"/>
    <property type="match status" value="1"/>
</dbReference>
<comment type="subcellular location">
    <subcellularLocation>
        <location evidence="1 8">Cell outer membrane</location>
        <topology evidence="1 8">Multi-pass membrane protein</topology>
    </subcellularLocation>
</comment>
<evidence type="ECO:0000256" key="10">
    <source>
        <dbReference type="SAM" id="SignalP"/>
    </source>
</evidence>
<evidence type="ECO:0000256" key="6">
    <source>
        <dbReference type="ARBA" id="ARBA00023136"/>
    </source>
</evidence>
<organism evidence="13 14">
    <name type="scientific">Chryseobacterium oryctis</name>
    <dbReference type="NCBI Taxonomy" id="2952618"/>
    <lineage>
        <taxon>Bacteria</taxon>
        <taxon>Pseudomonadati</taxon>
        <taxon>Bacteroidota</taxon>
        <taxon>Flavobacteriia</taxon>
        <taxon>Flavobacteriales</taxon>
        <taxon>Weeksellaceae</taxon>
        <taxon>Chryseobacterium group</taxon>
        <taxon>Chryseobacterium</taxon>
    </lineage>
</organism>
<dbReference type="InterPro" id="IPR041700">
    <property type="entry name" value="OMP_b-brl_3"/>
</dbReference>
<evidence type="ECO:0000259" key="11">
    <source>
        <dbReference type="Pfam" id="PF07715"/>
    </source>
</evidence>
<name>A0ABT3HSR8_9FLAO</name>
<keyword evidence="2 8" id="KW-0813">Transport</keyword>
<keyword evidence="7 8" id="KW-0998">Cell outer membrane</keyword>
<evidence type="ECO:0000256" key="2">
    <source>
        <dbReference type="ARBA" id="ARBA00022448"/>
    </source>
</evidence>
<dbReference type="InterPro" id="IPR036942">
    <property type="entry name" value="Beta-barrel_TonB_sf"/>
</dbReference>
<dbReference type="InterPro" id="IPR039426">
    <property type="entry name" value="TonB-dep_rcpt-like"/>
</dbReference>
<dbReference type="Pfam" id="PF14905">
    <property type="entry name" value="OMP_b-brl_3"/>
    <property type="match status" value="1"/>
</dbReference>
<evidence type="ECO:0000256" key="4">
    <source>
        <dbReference type="ARBA" id="ARBA00022692"/>
    </source>
</evidence>
<proteinExistence type="inferred from homology"/>
<evidence type="ECO:0000256" key="7">
    <source>
        <dbReference type="ARBA" id="ARBA00023237"/>
    </source>
</evidence>
<dbReference type="PANTHER" id="PTHR30069">
    <property type="entry name" value="TONB-DEPENDENT OUTER MEMBRANE RECEPTOR"/>
    <property type="match status" value="1"/>
</dbReference>
<dbReference type="SUPFAM" id="SSF56935">
    <property type="entry name" value="Porins"/>
    <property type="match status" value="1"/>
</dbReference>
<evidence type="ECO:0000256" key="8">
    <source>
        <dbReference type="PROSITE-ProRule" id="PRU01360"/>
    </source>
</evidence>
<feature type="compositionally biased region" description="Basic and acidic residues" evidence="9">
    <location>
        <begin position="854"/>
        <end position="873"/>
    </location>
</feature>
<feature type="domain" description="TonB-dependent receptor plug" evidence="11">
    <location>
        <begin position="157"/>
        <end position="236"/>
    </location>
</feature>
<keyword evidence="5 10" id="KW-0732">Signal</keyword>
<sequence>MNQTEIIHLFTKKTLGLTFVLSAAALAFAQDKVGISGSIVNKDNMPVPYASVTFSNKANKLFSDATLTDEKGQYKLDLAPGNYDITVEAIDYKKSLVNKQITSAGNIGALSIEPEKSTTNLKTQDIQGVVITAQATKPYKVELDKKTYDPSQDIVSKGGNLQDVLTNVPSVSVDTDGTVSMRGNSNVKFLINGKPSSLLGIDDGANALQSIPADQIERVEVITNPSSKFEASGTAGILNIILKKDKKMGFNGSVTGSVGYLPRTNLNANLNWRKGNWTWHVNGGGGYQKNESTSKNSTIQKFTDINSIPLNSFPYTQTSIQDGKTKREGDNYNLTAGFTHDISDKTSVNLSGMLRSFNNDQNALNIYDEIEYRTVMGADPNDPNSTIEIGPRTSEKLSRTRNSVGNNKNFATQLDFGLDQKIGDNGQVVYISGSYQTNKSDGTNVIRQNSYNITKNLTEKNLINNVDTHSQTKTFIGKADYELPIGDNSKFEAGARYDYNKNTYNYFVNESNGGSPYYTRYDFTSNTVYSESILGIYAQFKSKIGEKFAYQLGLRSETSSININFDYNKLIEGTQDSYEPKHETVKKNYTQFFPSVFLSYDLGNKDQLLLNYSRRINRPRAFSLIPFMSFDDDRNYFQGNSDLNPTYENSFELGYSISNKKITFNPTLYFKKSQDEQNRYQYLLNGSIYTKPVNVGSETNYGLDLNGTYDPFSWWKMMLSADLYGYKNTGSFNLFPENPNTRNDFSGTGFSYRLRFNNTFKIDKTFSVQLQSFYRAGEKTAMNDRKAMYGIDLGASKTIWNGNGTIGFNIRDIFNTRRMRNFSNTEQFTRNMEMQWQPRQFALSFTYRFKQGEKIDIKPKPKKDINSNTKGEDDQQGPM</sequence>
<evidence type="ECO:0000259" key="12">
    <source>
        <dbReference type="Pfam" id="PF14905"/>
    </source>
</evidence>
<keyword evidence="3 8" id="KW-1134">Transmembrane beta strand</keyword>
<keyword evidence="14" id="KW-1185">Reference proteome</keyword>
<dbReference type="InterPro" id="IPR037066">
    <property type="entry name" value="Plug_dom_sf"/>
</dbReference>
<protein>
    <submittedName>
        <fullName evidence="13">TonB-dependent receptor</fullName>
    </submittedName>
</protein>
<feature type="chain" id="PRO_5045563462" evidence="10">
    <location>
        <begin position="30"/>
        <end position="879"/>
    </location>
</feature>
<keyword evidence="4 8" id="KW-0812">Transmembrane</keyword>
<feature type="signal peptide" evidence="10">
    <location>
        <begin position="1"/>
        <end position="29"/>
    </location>
</feature>
<evidence type="ECO:0000256" key="5">
    <source>
        <dbReference type="ARBA" id="ARBA00022729"/>
    </source>
</evidence>
<gene>
    <name evidence="13" type="ORF">OH806_16240</name>
</gene>
<dbReference type="InterPro" id="IPR008969">
    <property type="entry name" value="CarboxyPept-like_regulatory"/>
</dbReference>
<dbReference type="InterPro" id="IPR012910">
    <property type="entry name" value="Plug_dom"/>
</dbReference>